<dbReference type="SUPFAM" id="SSF53383">
    <property type="entry name" value="PLP-dependent transferases"/>
    <property type="match status" value="1"/>
</dbReference>
<keyword evidence="9" id="KW-1185">Reference proteome</keyword>
<dbReference type="InterPro" id="IPR015421">
    <property type="entry name" value="PyrdxlP-dep_Trfase_major"/>
</dbReference>
<keyword evidence="8" id="KW-0032">Aminotransferase</keyword>
<dbReference type="GO" id="GO:0008483">
    <property type="term" value="F:transaminase activity"/>
    <property type="evidence" value="ECO:0007669"/>
    <property type="project" value="UniProtKB-KW"/>
</dbReference>
<gene>
    <name evidence="8" type="ORF">FTX54_000165</name>
</gene>
<reference evidence="8 9" key="1">
    <citation type="submission" date="2024-01" db="EMBL/GenBank/DDBJ databases">
        <title>Complete Genome Sequence of Alkalicoccus halolimnae BZ-SZ-XJ29T, a Moderately Halophilic Bacterium Isolated from a Salt Lake.</title>
        <authorList>
            <person name="Zhao B."/>
        </authorList>
    </citation>
    <scope>NUCLEOTIDE SEQUENCE [LARGE SCALE GENOMIC DNA]</scope>
    <source>
        <strain evidence="8 9">BZ-SZ-XJ29</strain>
    </source>
</reference>
<dbReference type="InterPro" id="IPR008286">
    <property type="entry name" value="Prn/Lys/Arg_de-COase_C"/>
</dbReference>
<dbReference type="Pfam" id="PF03711">
    <property type="entry name" value="OKR_DC_1_C"/>
    <property type="match status" value="1"/>
</dbReference>
<evidence type="ECO:0000313" key="9">
    <source>
        <dbReference type="Proteomes" id="UP000321816"/>
    </source>
</evidence>
<protein>
    <submittedName>
        <fullName evidence="8">Aminotransferase class I/II-fold pyridoxal phosphate-dependent enzyme</fullName>
    </submittedName>
</protein>
<dbReference type="PANTHER" id="PTHR43277:SF3">
    <property type="entry name" value="DECARBOXYLASE, PUTATIVE-RELATED"/>
    <property type="match status" value="1"/>
</dbReference>
<feature type="domain" description="Orn/Lys/Arg decarboxylases family 1 pyridoxal-P attachment site" evidence="6">
    <location>
        <begin position="6"/>
        <end position="294"/>
    </location>
</feature>
<name>A0A5C7FEG4_9BACI</name>
<dbReference type="InterPro" id="IPR036633">
    <property type="entry name" value="Prn/Lys/Arg_de-COase_C_sf"/>
</dbReference>
<evidence type="ECO:0000259" key="7">
    <source>
        <dbReference type="Pfam" id="PF03711"/>
    </source>
</evidence>
<dbReference type="EMBL" id="CP144914">
    <property type="protein sequence ID" value="WWD80041.1"/>
    <property type="molecule type" value="Genomic_DNA"/>
</dbReference>
<keyword evidence="5" id="KW-0456">Lyase</keyword>
<dbReference type="AlphaFoldDB" id="A0A5C7FEG4"/>
<organism evidence="8 9">
    <name type="scientific">Alkalicoccus halolimnae</name>
    <dbReference type="NCBI Taxonomy" id="1667239"/>
    <lineage>
        <taxon>Bacteria</taxon>
        <taxon>Bacillati</taxon>
        <taxon>Bacillota</taxon>
        <taxon>Bacilli</taxon>
        <taxon>Bacillales</taxon>
        <taxon>Bacillaceae</taxon>
        <taxon>Alkalicoccus</taxon>
    </lineage>
</organism>
<dbReference type="PANTHER" id="PTHR43277">
    <property type="entry name" value="ARGININE DECARBOXYLASE"/>
    <property type="match status" value="1"/>
</dbReference>
<dbReference type="Gene3D" id="3.40.640.10">
    <property type="entry name" value="Type I PLP-dependent aspartate aminotransferase-like (Major domain)"/>
    <property type="match status" value="1"/>
</dbReference>
<sequence length="469" mass="52427">MDQKLTPLLKALKDKLHTSSYHVPGHKNGNVFLEEARPFFDSILRLDSTEIEGLDDLHDPGGVIKEAEDLLADLYGTVSSSFLVGGSTSGNLAMLLSTVKRGQKVLVQRNSHQSVFHGLELAGAVPVFLHPDTDSGSGIALGIHEETLQTGLEAHTDAAAVLLTNPTYEGYGQDLRKHTEICRRYEAAFLVDEAHGAHFFRGNKEWFPESALQAGADLVVQSAHKTLPAMTMGAWIHRGTDYISEKRLRRALMMVQSSSPSYPLMASLDAARAYMASKQDWEETSRQIQSRKQQLSTFVSLLPDYIGPYELDPLKINLFAGRERGEKPEQWQKMMQSSRAYAEMISPVHLLAVLSLDQAENDRLLQQLIRVFSRETFLPGSPHSLAPGERQPSRLMLSFGEMEERMEKETQWEESEGEIAAETIVPYPPGVPLLIRGERVTKKHLEKRARLLHRGVRIKGGAQKLIIFK</sequence>
<dbReference type="GO" id="GO:0016831">
    <property type="term" value="F:carboxy-lyase activity"/>
    <property type="evidence" value="ECO:0007669"/>
    <property type="project" value="UniProtKB-KW"/>
</dbReference>
<evidence type="ECO:0000256" key="1">
    <source>
        <dbReference type="ARBA" id="ARBA00001933"/>
    </source>
</evidence>
<comment type="similarity">
    <text evidence="2">Belongs to the Orn/Lys/Arg decarboxylase class-I family.</text>
</comment>
<dbReference type="SUPFAM" id="SSF55904">
    <property type="entry name" value="Ornithine decarboxylase C-terminal domain"/>
    <property type="match status" value="1"/>
</dbReference>
<evidence type="ECO:0000256" key="4">
    <source>
        <dbReference type="ARBA" id="ARBA00022898"/>
    </source>
</evidence>
<dbReference type="Proteomes" id="UP000321816">
    <property type="component" value="Chromosome"/>
</dbReference>
<evidence type="ECO:0000256" key="5">
    <source>
        <dbReference type="ARBA" id="ARBA00023239"/>
    </source>
</evidence>
<dbReference type="InterPro" id="IPR052357">
    <property type="entry name" value="Orn_Lys_Arg_decarboxylase-I"/>
</dbReference>
<accession>A0A5C7FEG4</accession>
<dbReference type="RefSeq" id="WP_147805131.1">
    <property type="nucleotide sequence ID" value="NZ_CP144914.1"/>
</dbReference>
<dbReference type="InterPro" id="IPR015424">
    <property type="entry name" value="PyrdxlP-dep_Trfase"/>
</dbReference>
<dbReference type="Pfam" id="PF01276">
    <property type="entry name" value="OKR_DC_1"/>
    <property type="match status" value="1"/>
</dbReference>
<evidence type="ECO:0000256" key="3">
    <source>
        <dbReference type="ARBA" id="ARBA00022793"/>
    </source>
</evidence>
<evidence type="ECO:0000256" key="2">
    <source>
        <dbReference type="ARBA" id="ARBA00010671"/>
    </source>
</evidence>
<keyword evidence="3" id="KW-0210">Decarboxylase</keyword>
<dbReference type="Gene3D" id="3.90.105.10">
    <property type="entry name" value="Molybdopterin biosynthesis moea protein, domain 2"/>
    <property type="match status" value="1"/>
</dbReference>
<dbReference type="InterPro" id="IPR000310">
    <property type="entry name" value="Orn/Lys/Arg_deCO2ase_major_dom"/>
</dbReference>
<evidence type="ECO:0000313" key="8">
    <source>
        <dbReference type="EMBL" id="WWD80041.1"/>
    </source>
</evidence>
<dbReference type="KEGG" id="ahal:FTX54_000165"/>
<comment type="cofactor">
    <cofactor evidence="1">
        <name>pyridoxal 5'-phosphate</name>
        <dbReference type="ChEBI" id="CHEBI:597326"/>
    </cofactor>
</comment>
<proteinExistence type="inferred from homology"/>
<evidence type="ECO:0000259" key="6">
    <source>
        <dbReference type="Pfam" id="PF01276"/>
    </source>
</evidence>
<dbReference type="OrthoDB" id="9815233at2"/>
<feature type="domain" description="Orn/Lys/Arg decarboxylase C-terminal" evidence="7">
    <location>
        <begin position="408"/>
        <end position="444"/>
    </location>
</feature>
<keyword evidence="8" id="KW-0808">Transferase</keyword>
<keyword evidence="4" id="KW-0663">Pyridoxal phosphate</keyword>